<sequence length="67" mass="7187">MLAGESTPFALLISGSACCKYDASGHSDYQQHRTDIAGFALLRYCYTSSECKANCTSNLWQGALGDS</sequence>
<comment type="caution">
    <text evidence="1">The sequence shown here is derived from an EMBL/GenBank/DDBJ whole genome shotgun (WGS) entry which is preliminary data.</text>
</comment>
<gene>
    <name evidence="1" type="ORF">DV515_00004457</name>
</gene>
<name>A0A3L8SQ50_CHLGU</name>
<proteinExistence type="predicted"/>
<keyword evidence="2" id="KW-1185">Reference proteome</keyword>
<evidence type="ECO:0000313" key="2">
    <source>
        <dbReference type="Proteomes" id="UP000276834"/>
    </source>
</evidence>
<evidence type="ECO:0000313" key="1">
    <source>
        <dbReference type="EMBL" id="RLW06373.1"/>
    </source>
</evidence>
<dbReference type="EMBL" id="QUSF01000009">
    <property type="protein sequence ID" value="RLW06373.1"/>
    <property type="molecule type" value="Genomic_DNA"/>
</dbReference>
<dbReference type="Proteomes" id="UP000276834">
    <property type="component" value="Unassembled WGS sequence"/>
</dbReference>
<dbReference type="AlphaFoldDB" id="A0A3L8SQ50"/>
<protein>
    <submittedName>
        <fullName evidence="1">Uncharacterized protein</fullName>
    </submittedName>
</protein>
<reference evidence="1 2" key="1">
    <citation type="journal article" date="2018" name="Proc. R. Soc. B">
        <title>A non-coding region near Follistatin controls head colour polymorphism in the Gouldian finch.</title>
        <authorList>
            <person name="Toomey M.B."/>
            <person name="Marques C.I."/>
            <person name="Andrade P."/>
            <person name="Araujo P.M."/>
            <person name="Sabatino S."/>
            <person name="Gazda M.A."/>
            <person name="Afonso S."/>
            <person name="Lopes R.J."/>
            <person name="Corbo J.C."/>
            <person name="Carneiro M."/>
        </authorList>
    </citation>
    <scope>NUCLEOTIDE SEQUENCE [LARGE SCALE GENOMIC DNA]</scope>
    <source>
        <strain evidence="1">Red01</strain>
        <tissue evidence="1">Muscle</tissue>
    </source>
</reference>
<accession>A0A3L8SQ50</accession>
<organism evidence="1 2">
    <name type="scientific">Chloebia gouldiae</name>
    <name type="common">Gouldian finch</name>
    <name type="synonym">Erythrura gouldiae</name>
    <dbReference type="NCBI Taxonomy" id="44316"/>
    <lineage>
        <taxon>Eukaryota</taxon>
        <taxon>Metazoa</taxon>
        <taxon>Chordata</taxon>
        <taxon>Craniata</taxon>
        <taxon>Vertebrata</taxon>
        <taxon>Euteleostomi</taxon>
        <taxon>Archelosauria</taxon>
        <taxon>Archosauria</taxon>
        <taxon>Dinosauria</taxon>
        <taxon>Saurischia</taxon>
        <taxon>Theropoda</taxon>
        <taxon>Coelurosauria</taxon>
        <taxon>Aves</taxon>
        <taxon>Neognathae</taxon>
        <taxon>Neoaves</taxon>
        <taxon>Telluraves</taxon>
        <taxon>Australaves</taxon>
        <taxon>Passeriformes</taxon>
        <taxon>Passeroidea</taxon>
        <taxon>Passeridae</taxon>
        <taxon>Chloebia</taxon>
    </lineage>
</organism>